<evidence type="ECO:0000256" key="1">
    <source>
        <dbReference type="ARBA" id="ARBA00004236"/>
    </source>
</evidence>
<feature type="transmembrane region" description="Helical" evidence="8">
    <location>
        <begin position="353"/>
        <end position="372"/>
    </location>
</feature>
<comment type="subcellular location">
    <subcellularLocation>
        <location evidence="1">Cell membrane</location>
    </subcellularLocation>
</comment>
<proteinExistence type="predicted"/>
<keyword evidence="6 8" id="KW-0472">Membrane</keyword>
<protein>
    <submittedName>
        <fullName evidence="9">N-acetylglucosaminyltransferase</fullName>
    </submittedName>
</protein>
<evidence type="ECO:0000313" key="10">
    <source>
        <dbReference type="Proteomes" id="UP000078551"/>
    </source>
</evidence>
<dbReference type="Gene3D" id="3.90.550.10">
    <property type="entry name" value="Spore Coat Polysaccharide Biosynthesis Protein SpsA, Chain A"/>
    <property type="match status" value="1"/>
</dbReference>
<evidence type="ECO:0000256" key="6">
    <source>
        <dbReference type="ARBA" id="ARBA00023136"/>
    </source>
</evidence>
<evidence type="ECO:0000256" key="5">
    <source>
        <dbReference type="ARBA" id="ARBA00022679"/>
    </source>
</evidence>
<organism evidence="9 10">
    <name type="scientific">Rhizobium phaseoli</name>
    <dbReference type="NCBI Taxonomy" id="396"/>
    <lineage>
        <taxon>Bacteria</taxon>
        <taxon>Pseudomonadati</taxon>
        <taxon>Pseudomonadota</taxon>
        <taxon>Alphaproteobacteria</taxon>
        <taxon>Hyphomicrobiales</taxon>
        <taxon>Rhizobiaceae</taxon>
        <taxon>Rhizobium/Agrobacterium group</taxon>
        <taxon>Rhizobium</taxon>
    </lineage>
</organism>
<name>A0ABM6CIN9_9HYPH</name>
<keyword evidence="8" id="KW-1133">Transmembrane helix</keyword>
<dbReference type="Pfam" id="PF13641">
    <property type="entry name" value="Glyco_tranf_2_3"/>
    <property type="match status" value="1"/>
</dbReference>
<dbReference type="Proteomes" id="UP000078551">
    <property type="component" value="Plasmid pRphaN671d"/>
</dbReference>
<dbReference type="CDD" id="cd06423">
    <property type="entry name" value="CESA_like"/>
    <property type="match status" value="1"/>
</dbReference>
<sequence length="460" mass="50622">MIAALYFARFLGSSEDPMDMLDTTSTVAVSLYALLSTAYKSMQAVYSLPTDVSLASHGLGGFDELPSVDVIVPSFNEDPRTLSECLASIAGQEYGGRLQVYLVDDGSENREALRLVHEAFARDPRFNILLLPQNVGKRKAQIAAIRRSAGDMVLNVDSDTILASDVIRKLVPKMQDAAVGAAMGQLTARNRNDSWLTRLIDMEYWLACNEERAAQARFGAVMCCCGPCVMYRRSALASLLDQYESQYFRGKPSDFGEDRHLTILMLKAGFRTEYVPSAIAATVVPNKLGPYLRQQLRWARSTFRDTLLGLRLLPTLNRFLTLDVVGQNLGPLLLALSVLTGLAQLALTGTAPWLAALMIVAMTMIRCSVVALRARQLRFLGFSLHTFINIFLLLPLKAYALCTLSNSDWLSRSSAGNSNQHPTADARTTECSGHATAPRRLKPARHPARRTTSDCMCSDE</sequence>
<evidence type="ECO:0000256" key="2">
    <source>
        <dbReference type="ARBA" id="ARBA00022458"/>
    </source>
</evidence>
<keyword evidence="2" id="KW-0536">Nodulation</keyword>
<dbReference type="PANTHER" id="PTHR22913">
    <property type="entry name" value="HYALURONAN SYNTHASE"/>
    <property type="match status" value="1"/>
</dbReference>
<dbReference type="GO" id="GO:0016757">
    <property type="term" value="F:glycosyltransferase activity"/>
    <property type="evidence" value="ECO:0007669"/>
    <property type="project" value="UniProtKB-KW"/>
</dbReference>
<keyword evidence="4 9" id="KW-0328">Glycosyltransferase</keyword>
<keyword evidence="8" id="KW-0812">Transmembrane</keyword>
<evidence type="ECO:0000256" key="8">
    <source>
        <dbReference type="SAM" id="Phobius"/>
    </source>
</evidence>
<dbReference type="PANTHER" id="PTHR22913:SF12">
    <property type="entry name" value="MANNURONAN SYNTHASE"/>
    <property type="match status" value="1"/>
</dbReference>
<feature type="region of interest" description="Disordered" evidence="7">
    <location>
        <begin position="415"/>
        <end position="460"/>
    </location>
</feature>
<keyword evidence="5" id="KW-0808">Transferase</keyword>
<gene>
    <name evidence="9" type="primary">nodC</name>
    <name evidence="9" type="ORF">AMC81_PD00331</name>
</gene>
<dbReference type="InterPro" id="IPR026463">
    <property type="entry name" value="Chitooligosach_Synthase_NodC"/>
</dbReference>
<reference evidence="9 10" key="1">
    <citation type="submission" date="2015-11" db="EMBL/GenBank/DDBJ databases">
        <title>The limits of bacterial species coexistence and the symbiotic plasmid transference in sympatric Rhizobium populations.</title>
        <authorList>
            <person name="Perez-Carrascal O.M."/>
            <person name="VanInsberghe D."/>
            <person name="Juarez S."/>
            <person name="Polz M.F."/>
            <person name="Vinuesa P."/>
            <person name="Gonzalez V."/>
        </authorList>
    </citation>
    <scope>NUCLEOTIDE SEQUENCE [LARGE SCALE GENOMIC DNA]</scope>
    <source>
        <strain evidence="9 10">N771</strain>
        <plasmid evidence="9 10">pRphaN671d</plasmid>
    </source>
</reference>
<keyword evidence="10" id="KW-1185">Reference proteome</keyword>
<feature type="compositionally biased region" description="Basic residues" evidence="7">
    <location>
        <begin position="437"/>
        <end position="449"/>
    </location>
</feature>
<dbReference type="NCBIfam" id="TIGR04242">
    <property type="entry name" value="nodulat_NodC"/>
    <property type="match status" value="1"/>
</dbReference>
<accession>A0ABM6CIN9</accession>
<geneLocation type="plasmid" evidence="9 10">
    <name>pRphaN671d</name>
</geneLocation>
<dbReference type="InterPro" id="IPR029044">
    <property type="entry name" value="Nucleotide-diphossugar_trans"/>
</dbReference>
<evidence type="ECO:0000313" key="9">
    <source>
        <dbReference type="EMBL" id="ANL88182.1"/>
    </source>
</evidence>
<dbReference type="SUPFAM" id="SSF53448">
    <property type="entry name" value="Nucleotide-diphospho-sugar transferases"/>
    <property type="match status" value="1"/>
</dbReference>
<feature type="transmembrane region" description="Helical" evidence="8">
    <location>
        <begin position="379"/>
        <end position="401"/>
    </location>
</feature>
<evidence type="ECO:0000256" key="4">
    <source>
        <dbReference type="ARBA" id="ARBA00022676"/>
    </source>
</evidence>
<dbReference type="EMBL" id="CP013572">
    <property type="protein sequence ID" value="ANL88182.1"/>
    <property type="molecule type" value="Genomic_DNA"/>
</dbReference>
<keyword evidence="3" id="KW-1003">Cell membrane</keyword>
<evidence type="ECO:0000256" key="7">
    <source>
        <dbReference type="SAM" id="MobiDB-lite"/>
    </source>
</evidence>
<keyword evidence="9" id="KW-0614">Plasmid</keyword>
<evidence type="ECO:0000256" key="3">
    <source>
        <dbReference type="ARBA" id="ARBA00022475"/>
    </source>
</evidence>